<sequence>MSRSDIALIALVDQVVRLSGRLAIARKMTTKSAGLRPADWLILTSICRAKTHVTVAHIARGLGHSRQGVQRVANELVEQGLASLVDNPQDRRAKLLVATEQGHRLFELAAREARDWAASLSAGISPETLYGAARVLAEFRERLELHSRKLGAR</sequence>
<name>A0A975Q2E6_9SPHN</name>
<dbReference type="KEGG" id="spph:KFK14_04840"/>
<dbReference type="EMBL" id="CP073910">
    <property type="protein sequence ID" value="QUT06774.1"/>
    <property type="molecule type" value="Genomic_DNA"/>
</dbReference>
<reference evidence="2" key="1">
    <citation type="submission" date="2021-04" db="EMBL/GenBank/DDBJ databases">
        <title>Isolation of p-tert-butylphenol degrading bacteria Sphingobium phenoxybenzoativorans Tas13 from active sludge.</title>
        <authorList>
            <person name="Li Y."/>
        </authorList>
    </citation>
    <scope>NUCLEOTIDE SEQUENCE</scope>
    <source>
        <strain evidence="2">Tas13</strain>
    </source>
</reference>
<dbReference type="GO" id="GO:0003700">
    <property type="term" value="F:DNA-binding transcription factor activity"/>
    <property type="evidence" value="ECO:0007669"/>
    <property type="project" value="InterPro"/>
</dbReference>
<evidence type="ECO:0000313" key="3">
    <source>
        <dbReference type="Proteomes" id="UP000681425"/>
    </source>
</evidence>
<dbReference type="PANTHER" id="PTHR33164:SF43">
    <property type="entry name" value="HTH-TYPE TRANSCRIPTIONAL REPRESSOR YETL"/>
    <property type="match status" value="1"/>
</dbReference>
<evidence type="ECO:0000313" key="2">
    <source>
        <dbReference type="EMBL" id="QUT06774.1"/>
    </source>
</evidence>
<dbReference type="InterPro" id="IPR036388">
    <property type="entry name" value="WH-like_DNA-bd_sf"/>
</dbReference>
<dbReference type="SUPFAM" id="SSF46785">
    <property type="entry name" value="Winged helix' DNA-binding domain"/>
    <property type="match status" value="1"/>
</dbReference>
<dbReference type="AlphaFoldDB" id="A0A975Q2E6"/>
<feature type="domain" description="HTH marR-type" evidence="1">
    <location>
        <begin position="5"/>
        <end position="145"/>
    </location>
</feature>
<dbReference type="RefSeq" id="WP_070153611.1">
    <property type="nucleotide sequence ID" value="NZ_CP073910.1"/>
</dbReference>
<accession>A0A975Q2E6</accession>
<dbReference type="PANTHER" id="PTHR33164">
    <property type="entry name" value="TRANSCRIPTIONAL REGULATOR, MARR FAMILY"/>
    <property type="match status" value="1"/>
</dbReference>
<protein>
    <submittedName>
        <fullName evidence="2">MarR family transcriptional regulator</fullName>
    </submittedName>
</protein>
<dbReference type="SMART" id="SM00347">
    <property type="entry name" value="HTH_MARR"/>
    <property type="match status" value="1"/>
</dbReference>
<keyword evidence="3" id="KW-1185">Reference proteome</keyword>
<proteinExistence type="predicted"/>
<dbReference type="Gene3D" id="1.10.10.10">
    <property type="entry name" value="Winged helix-like DNA-binding domain superfamily/Winged helix DNA-binding domain"/>
    <property type="match status" value="1"/>
</dbReference>
<dbReference type="GO" id="GO:0006950">
    <property type="term" value="P:response to stress"/>
    <property type="evidence" value="ECO:0007669"/>
    <property type="project" value="TreeGrafter"/>
</dbReference>
<dbReference type="InterPro" id="IPR039422">
    <property type="entry name" value="MarR/SlyA-like"/>
</dbReference>
<gene>
    <name evidence="2" type="ORF">KFK14_04840</name>
</gene>
<dbReference type="PROSITE" id="PS50995">
    <property type="entry name" value="HTH_MARR_2"/>
    <property type="match status" value="1"/>
</dbReference>
<dbReference type="InterPro" id="IPR000835">
    <property type="entry name" value="HTH_MarR-typ"/>
</dbReference>
<organism evidence="2 3">
    <name type="scientific">Sphingobium phenoxybenzoativorans</name>
    <dbReference type="NCBI Taxonomy" id="1592790"/>
    <lineage>
        <taxon>Bacteria</taxon>
        <taxon>Pseudomonadati</taxon>
        <taxon>Pseudomonadota</taxon>
        <taxon>Alphaproteobacteria</taxon>
        <taxon>Sphingomonadales</taxon>
        <taxon>Sphingomonadaceae</taxon>
        <taxon>Sphingobium</taxon>
    </lineage>
</organism>
<dbReference type="Pfam" id="PF12802">
    <property type="entry name" value="MarR_2"/>
    <property type="match status" value="1"/>
</dbReference>
<dbReference type="InterPro" id="IPR036390">
    <property type="entry name" value="WH_DNA-bd_sf"/>
</dbReference>
<dbReference type="Proteomes" id="UP000681425">
    <property type="component" value="Chromosome"/>
</dbReference>
<evidence type="ECO:0000259" key="1">
    <source>
        <dbReference type="PROSITE" id="PS50995"/>
    </source>
</evidence>